<comment type="caution">
    <text evidence="1">The sequence shown here is derived from an EMBL/GenBank/DDBJ whole genome shotgun (WGS) entry which is preliminary data.</text>
</comment>
<organism evidence="1 2">
    <name type="scientific">Gossypium davidsonii</name>
    <name type="common">Davidson's cotton</name>
    <name type="synonym">Gossypium klotzschianum subsp. davidsonii</name>
    <dbReference type="NCBI Taxonomy" id="34287"/>
    <lineage>
        <taxon>Eukaryota</taxon>
        <taxon>Viridiplantae</taxon>
        <taxon>Streptophyta</taxon>
        <taxon>Embryophyta</taxon>
        <taxon>Tracheophyta</taxon>
        <taxon>Spermatophyta</taxon>
        <taxon>Magnoliopsida</taxon>
        <taxon>eudicotyledons</taxon>
        <taxon>Gunneridae</taxon>
        <taxon>Pentapetalae</taxon>
        <taxon>rosids</taxon>
        <taxon>malvids</taxon>
        <taxon>Malvales</taxon>
        <taxon>Malvaceae</taxon>
        <taxon>Malvoideae</taxon>
        <taxon>Gossypium</taxon>
    </lineage>
</organism>
<dbReference type="Proteomes" id="UP000593561">
    <property type="component" value="Unassembled WGS sequence"/>
</dbReference>
<dbReference type="EMBL" id="JABFAC010238152">
    <property type="protein sequence ID" value="MBA0634452.1"/>
    <property type="molecule type" value="Genomic_DNA"/>
</dbReference>
<sequence length="17" mass="2012">MEQLTLFVGLLRLTYQS</sequence>
<keyword evidence="2" id="KW-1185">Reference proteome</keyword>
<gene>
    <name evidence="1" type="ORF">Godav_029224</name>
</gene>
<protein>
    <submittedName>
        <fullName evidence="1">Uncharacterized protein</fullName>
    </submittedName>
</protein>
<name>A0A7J8T9A0_GOSDV</name>
<proteinExistence type="predicted"/>
<dbReference type="AlphaFoldDB" id="A0A7J8T9A0"/>
<accession>A0A7J8T9A0</accession>
<evidence type="ECO:0000313" key="1">
    <source>
        <dbReference type="EMBL" id="MBA0634452.1"/>
    </source>
</evidence>
<reference evidence="1 2" key="1">
    <citation type="journal article" date="2019" name="Genome Biol. Evol.">
        <title>Insights into the evolution of the New World diploid cottons (Gossypium, subgenus Houzingenia) based on genome sequencing.</title>
        <authorList>
            <person name="Grover C.E."/>
            <person name="Arick M.A. 2nd"/>
            <person name="Thrash A."/>
            <person name="Conover J.L."/>
            <person name="Sanders W.S."/>
            <person name="Peterson D.G."/>
            <person name="Frelichowski J.E."/>
            <person name="Scheffler J.A."/>
            <person name="Scheffler B.E."/>
            <person name="Wendel J.F."/>
        </authorList>
    </citation>
    <scope>NUCLEOTIDE SEQUENCE [LARGE SCALE GENOMIC DNA]</scope>
    <source>
        <strain evidence="1">27</strain>
        <tissue evidence="1">Leaf</tissue>
    </source>
</reference>
<evidence type="ECO:0000313" key="2">
    <source>
        <dbReference type="Proteomes" id="UP000593561"/>
    </source>
</evidence>